<reference evidence="1 2" key="1">
    <citation type="submission" date="2019-11" db="EMBL/GenBank/DDBJ databases">
        <title>Whole genome sequence of Oryza granulata.</title>
        <authorList>
            <person name="Li W."/>
        </authorList>
    </citation>
    <scope>NUCLEOTIDE SEQUENCE [LARGE SCALE GENOMIC DNA]</scope>
    <source>
        <strain evidence="2">cv. Menghai</strain>
        <tissue evidence="1">Leaf</tissue>
    </source>
</reference>
<dbReference type="AlphaFoldDB" id="A0A6G1D6Y5"/>
<sequence length="66" mass="7305">MKRGPSDDMLGEAKVYTGRESLQADDVRLAIDPGRQGHVLLRKPLGSTASAFTERGMSMKNREVWS</sequence>
<name>A0A6G1D6Y5_9ORYZ</name>
<accession>A0A6G1D6Y5</accession>
<dbReference type="EMBL" id="SPHZ02000007">
    <property type="protein sequence ID" value="KAF0908167.1"/>
    <property type="molecule type" value="Genomic_DNA"/>
</dbReference>
<organism evidence="1 2">
    <name type="scientific">Oryza meyeriana var. granulata</name>
    <dbReference type="NCBI Taxonomy" id="110450"/>
    <lineage>
        <taxon>Eukaryota</taxon>
        <taxon>Viridiplantae</taxon>
        <taxon>Streptophyta</taxon>
        <taxon>Embryophyta</taxon>
        <taxon>Tracheophyta</taxon>
        <taxon>Spermatophyta</taxon>
        <taxon>Magnoliopsida</taxon>
        <taxon>Liliopsida</taxon>
        <taxon>Poales</taxon>
        <taxon>Poaceae</taxon>
        <taxon>BOP clade</taxon>
        <taxon>Oryzoideae</taxon>
        <taxon>Oryzeae</taxon>
        <taxon>Oryzinae</taxon>
        <taxon>Oryza</taxon>
        <taxon>Oryza meyeriana</taxon>
    </lineage>
</organism>
<gene>
    <name evidence="1" type="ORF">E2562_022967</name>
</gene>
<evidence type="ECO:0000313" key="1">
    <source>
        <dbReference type="EMBL" id="KAF0908167.1"/>
    </source>
</evidence>
<proteinExistence type="predicted"/>
<protein>
    <submittedName>
        <fullName evidence="1">Uncharacterized protein</fullName>
    </submittedName>
</protein>
<dbReference type="Proteomes" id="UP000479710">
    <property type="component" value="Unassembled WGS sequence"/>
</dbReference>
<keyword evidence="2" id="KW-1185">Reference proteome</keyword>
<evidence type="ECO:0000313" key="2">
    <source>
        <dbReference type="Proteomes" id="UP000479710"/>
    </source>
</evidence>
<comment type="caution">
    <text evidence="1">The sequence shown here is derived from an EMBL/GenBank/DDBJ whole genome shotgun (WGS) entry which is preliminary data.</text>
</comment>